<feature type="transmembrane region" description="Helical" evidence="1">
    <location>
        <begin position="185"/>
        <end position="211"/>
    </location>
</feature>
<proteinExistence type="predicted"/>
<keyword evidence="1" id="KW-1133">Transmembrane helix</keyword>
<feature type="transmembrane region" description="Helical" evidence="1">
    <location>
        <begin position="87"/>
        <end position="110"/>
    </location>
</feature>
<reference evidence="2" key="2">
    <citation type="submission" date="2021-04" db="EMBL/GenBank/DDBJ databases">
        <authorList>
            <person name="Gilroy R."/>
        </authorList>
    </citation>
    <scope>NUCLEOTIDE SEQUENCE</scope>
    <source>
        <strain evidence="2">CHK188-4685</strain>
    </source>
</reference>
<feature type="transmembrane region" description="Helical" evidence="1">
    <location>
        <begin position="157"/>
        <end position="179"/>
    </location>
</feature>
<evidence type="ECO:0000313" key="3">
    <source>
        <dbReference type="Proteomes" id="UP000886804"/>
    </source>
</evidence>
<keyword evidence="1" id="KW-0812">Transmembrane</keyword>
<sequence length="242" mass="28179">MPLFLQWMPMFEVLFFNLLNLDLCSHRKYSLFQTIMGLLGFTAVFFIIYTTFARAFSISQGEGRLAIFGFLYLVPFRLLYKEKTSILFIITCIGWTYTLGVLSLAVQIVSTVSPGNLFYVLMVENLLFFTTIFPFSRILIPRYVFVLEHVNHIQAHWYRYLILDSTLAFLLLFTLHLTFSREAGSILKILVILLLLATIYISYFILCRVVLDVLKINQLEKAALWSLWIWTVSNRSMTSTDI</sequence>
<evidence type="ECO:0000256" key="1">
    <source>
        <dbReference type="SAM" id="Phobius"/>
    </source>
</evidence>
<comment type="caution">
    <text evidence="2">The sequence shown here is derived from an EMBL/GenBank/DDBJ whole genome shotgun (WGS) entry which is preliminary data.</text>
</comment>
<dbReference type="EMBL" id="DWYS01000073">
    <property type="protein sequence ID" value="HJB07446.1"/>
    <property type="molecule type" value="Genomic_DNA"/>
</dbReference>
<dbReference type="Proteomes" id="UP000886804">
    <property type="component" value="Unassembled WGS sequence"/>
</dbReference>
<evidence type="ECO:0000313" key="2">
    <source>
        <dbReference type="EMBL" id="HJB07446.1"/>
    </source>
</evidence>
<keyword evidence="1" id="KW-0472">Membrane</keyword>
<dbReference type="AlphaFoldDB" id="A0A9D2RLF6"/>
<accession>A0A9D2RLF6</accession>
<feature type="transmembrane region" description="Helical" evidence="1">
    <location>
        <begin position="116"/>
        <end position="136"/>
    </location>
</feature>
<name>A0A9D2RLF6_9FIRM</name>
<protein>
    <submittedName>
        <fullName evidence="2">Uncharacterized protein</fullName>
    </submittedName>
</protein>
<feature type="transmembrane region" description="Helical" evidence="1">
    <location>
        <begin position="35"/>
        <end position="57"/>
    </location>
</feature>
<reference evidence="2" key="1">
    <citation type="journal article" date="2021" name="PeerJ">
        <title>Extensive microbial diversity within the chicken gut microbiome revealed by metagenomics and culture.</title>
        <authorList>
            <person name="Gilroy R."/>
            <person name="Ravi A."/>
            <person name="Getino M."/>
            <person name="Pursley I."/>
            <person name="Horton D.L."/>
            <person name="Alikhan N.F."/>
            <person name="Baker D."/>
            <person name="Gharbi K."/>
            <person name="Hall N."/>
            <person name="Watson M."/>
            <person name="Adriaenssens E.M."/>
            <person name="Foster-Nyarko E."/>
            <person name="Jarju S."/>
            <person name="Secka A."/>
            <person name="Antonio M."/>
            <person name="Oren A."/>
            <person name="Chaudhuri R.R."/>
            <person name="La Ragione R."/>
            <person name="Hildebrand F."/>
            <person name="Pallen M.J."/>
        </authorList>
    </citation>
    <scope>NUCLEOTIDE SEQUENCE</scope>
    <source>
        <strain evidence="2">CHK188-4685</strain>
    </source>
</reference>
<feature type="transmembrane region" description="Helical" evidence="1">
    <location>
        <begin position="63"/>
        <end position="80"/>
    </location>
</feature>
<gene>
    <name evidence="2" type="ORF">H9716_06205</name>
</gene>
<organism evidence="2 3">
    <name type="scientific">Candidatus Enterocloster faecavium</name>
    <dbReference type="NCBI Taxonomy" id="2838560"/>
    <lineage>
        <taxon>Bacteria</taxon>
        <taxon>Bacillati</taxon>
        <taxon>Bacillota</taxon>
        <taxon>Clostridia</taxon>
        <taxon>Lachnospirales</taxon>
        <taxon>Lachnospiraceae</taxon>
        <taxon>Enterocloster</taxon>
    </lineage>
</organism>